<dbReference type="RefSeq" id="WP_341697300.1">
    <property type="nucleotide sequence ID" value="NZ_JBBYHR010000006.1"/>
</dbReference>
<reference evidence="1 2" key="1">
    <citation type="submission" date="2024-04" db="EMBL/GenBank/DDBJ databases">
        <title>Flavobacterium sp. DGU11 16S ribosomal RNA gene Genome sequencing and assembly.</title>
        <authorList>
            <person name="Park S."/>
        </authorList>
    </citation>
    <scope>NUCLEOTIDE SEQUENCE [LARGE SCALE GENOMIC DNA]</scope>
    <source>
        <strain evidence="1 2">DGU11</strain>
    </source>
</reference>
<protein>
    <submittedName>
        <fullName evidence="1">DUF3606 domain-containing protein</fullName>
    </submittedName>
</protein>
<comment type="caution">
    <text evidence="1">The sequence shown here is derived from an EMBL/GenBank/DDBJ whole genome shotgun (WGS) entry which is preliminary data.</text>
</comment>
<gene>
    <name evidence="1" type="ORF">AAEO56_11975</name>
</gene>
<dbReference type="Pfam" id="PF12244">
    <property type="entry name" value="DUF3606"/>
    <property type="match status" value="1"/>
</dbReference>
<accession>A0ABU9HXU2</accession>
<dbReference type="EMBL" id="JBBYHR010000006">
    <property type="protein sequence ID" value="MEL1244985.1"/>
    <property type="molecule type" value="Genomic_DNA"/>
</dbReference>
<evidence type="ECO:0000313" key="1">
    <source>
        <dbReference type="EMBL" id="MEL1244985.1"/>
    </source>
</evidence>
<dbReference type="InterPro" id="IPR022037">
    <property type="entry name" value="DUF3606"/>
</dbReference>
<organism evidence="1 2">
    <name type="scientific">Flavobacterium arundinis</name>
    <dbReference type="NCBI Taxonomy" id="3139143"/>
    <lineage>
        <taxon>Bacteria</taxon>
        <taxon>Pseudomonadati</taxon>
        <taxon>Bacteroidota</taxon>
        <taxon>Flavobacteriia</taxon>
        <taxon>Flavobacteriales</taxon>
        <taxon>Flavobacteriaceae</taxon>
        <taxon>Flavobacterium</taxon>
    </lineage>
</organism>
<evidence type="ECO:0000313" key="2">
    <source>
        <dbReference type="Proteomes" id="UP001464555"/>
    </source>
</evidence>
<sequence>MSDNKKKTGEPDRSLINTSEKYEMEYWTKKFSVSPQQLTGAVRAVGSNAKDVEKYLKDKNDK</sequence>
<proteinExistence type="predicted"/>
<name>A0ABU9HXU2_9FLAO</name>
<keyword evidence="2" id="KW-1185">Reference proteome</keyword>
<dbReference type="Proteomes" id="UP001464555">
    <property type="component" value="Unassembled WGS sequence"/>
</dbReference>